<organism evidence="1 2">
    <name type="scientific">Lachnellula willkommii</name>
    <dbReference type="NCBI Taxonomy" id="215461"/>
    <lineage>
        <taxon>Eukaryota</taxon>
        <taxon>Fungi</taxon>
        <taxon>Dikarya</taxon>
        <taxon>Ascomycota</taxon>
        <taxon>Pezizomycotina</taxon>
        <taxon>Leotiomycetes</taxon>
        <taxon>Helotiales</taxon>
        <taxon>Lachnaceae</taxon>
        <taxon>Lachnellula</taxon>
    </lineage>
</organism>
<evidence type="ECO:0000313" key="2">
    <source>
        <dbReference type="Proteomes" id="UP000315522"/>
    </source>
</evidence>
<dbReference type="EMBL" id="QGML01000490">
    <property type="protein sequence ID" value="TVY91677.1"/>
    <property type="molecule type" value="Genomic_DNA"/>
</dbReference>
<reference evidence="1 2" key="1">
    <citation type="submission" date="2018-05" db="EMBL/GenBank/DDBJ databases">
        <title>Genome sequencing and assembly of the regulated plant pathogen Lachnellula willkommii and related sister species for the development of diagnostic species identification markers.</title>
        <authorList>
            <person name="Giroux E."/>
            <person name="Bilodeau G."/>
        </authorList>
    </citation>
    <scope>NUCLEOTIDE SEQUENCE [LARGE SCALE GENOMIC DNA]</scope>
    <source>
        <strain evidence="1 2">CBS 172.35</strain>
    </source>
</reference>
<sequence length="607" mass="65705">MTLKLSPTASARYAKKEFIIRDLAVDYCKGLDIATRAIFTSHAEIANTTALTNAVQTYTGTKLDMTNSPRSEVNACLASLVRDVAADHGWFAGWTCLADVSVNLGLHAPLMEDMTRCYEVYNNVEVQADTRTLIDASITVVSAPEAGSLHQIGHKGLGGRNWTSDKTYAEVKSGWTSPGFSATGVVAHPCTAFAWLAPIQKVFQPEHAEDCKAFHLLGTVDYDADVGAENQAGLKYGFDRAAGVIGAAEAEHELKAAAVVGLLTFDQQQYNRVLQVSWLKDGLGCMAVGPTSTSPQHWVAMMVVDTAGLAPFSYQSALQYPLNRKGMFIAMLVAELHDVIYDMAYSNRVSAIFYTLGAKAWDKDIAQAFTTGTIDALVTRLQDPSVPLLAGDILAQTTFAWSCFNGRYRTWERFVKYTRLLKRSKSFIAKGILYTASHPEVLPVTVADVDQETGDAWRDAMSPDAASKLRKRVTQPYTPPAVSLDTQMHFPDVCTPCTASLRSAFLHSHAQDAVHGIPGLPEHITKCEAVGLAAAFRRAAVWATSDECCDTCAAGIGAWLDADAYMVLVALMRSERCTGAREWGVQCYLGGVCGDGSGVCGECAEWV</sequence>
<dbReference type="Proteomes" id="UP000315522">
    <property type="component" value="Unassembled WGS sequence"/>
</dbReference>
<gene>
    <name evidence="1" type="ORF">LAWI1_G002081</name>
</gene>
<comment type="caution">
    <text evidence="1">The sequence shown here is derived from an EMBL/GenBank/DDBJ whole genome shotgun (WGS) entry which is preliminary data.</text>
</comment>
<protein>
    <submittedName>
        <fullName evidence="1">Uncharacterized protein</fullName>
    </submittedName>
</protein>
<proteinExistence type="predicted"/>
<accession>A0A559MFE0</accession>
<evidence type="ECO:0000313" key="1">
    <source>
        <dbReference type="EMBL" id="TVY91677.1"/>
    </source>
</evidence>
<keyword evidence="2" id="KW-1185">Reference proteome</keyword>
<name>A0A559MFE0_9HELO</name>
<dbReference type="AlphaFoldDB" id="A0A559MFE0"/>